<dbReference type="OrthoDB" id="2161776at2759"/>
<organism evidence="2 3">
    <name type="scientific">Batrachochytrium dendrobatidis (strain JEL423)</name>
    <dbReference type="NCBI Taxonomy" id="403673"/>
    <lineage>
        <taxon>Eukaryota</taxon>
        <taxon>Fungi</taxon>
        <taxon>Fungi incertae sedis</taxon>
        <taxon>Chytridiomycota</taxon>
        <taxon>Chytridiomycota incertae sedis</taxon>
        <taxon>Chytridiomycetes</taxon>
        <taxon>Rhizophydiales</taxon>
        <taxon>Rhizophydiales incertae sedis</taxon>
        <taxon>Batrachochytrium</taxon>
    </lineage>
</organism>
<reference evidence="2 3" key="1">
    <citation type="submission" date="2006-10" db="EMBL/GenBank/DDBJ databases">
        <title>The Genome Sequence of Batrachochytrium dendrobatidis JEL423.</title>
        <authorList>
            <consortium name="The Broad Institute Genome Sequencing Platform"/>
            <person name="Birren B."/>
            <person name="Lander E."/>
            <person name="Galagan J."/>
            <person name="Cuomo C."/>
            <person name="Devon K."/>
            <person name="Jaffe D."/>
            <person name="Butler J."/>
            <person name="Alvarez P."/>
            <person name="Gnerre S."/>
            <person name="Grabherr M."/>
            <person name="Kleber M."/>
            <person name="Mauceli E."/>
            <person name="Brockman W."/>
            <person name="Young S."/>
            <person name="LaButti K."/>
            <person name="Sykes S."/>
            <person name="DeCaprio D."/>
            <person name="Crawford M."/>
            <person name="Koehrsen M."/>
            <person name="Engels R."/>
            <person name="Montgomery P."/>
            <person name="Pearson M."/>
            <person name="Howarth C."/>
            <person name="Larson L."/>
            <person name="White J."/>
            <person name="O'Leary S."/>
            <person name="Kodira C."/>
            <person name="Zeng Q."/>
            <person name="Yandava C."/>
            <person name="Alvarado L."/>
            <person name="Longcore J."/>
            <person name="James T."/>
        </authorList>
    </citation>
    <scope>NUCLEOTIDE SEQUENCE [LARGE SCALE GENOMIC DNA]</scope>
    <source>
        <strain evidence="2 3">JEL423</strain>
    </source>
</reference>
<evidence type="ECO:0000313" key="3">
    <source>
        <dbReference type="Proteomes" id="UP000077115"/>
    </source>
</evidence>
<keyword evidence="1" id="KW-0812">Transmembrane</keyword>
<reference evidence="2 3" key="2">
    <citation type="submission" date="2016-05" db="EMBL/GenBank/DDBJ databases">
        <title>Lineage-specific infection strategies underlie the spectrum of fungal disease in amphibians.</title>
        <authorList>
            <person name="Cuomo C.A."/>
            <person name="Farrer R.A."/>
            <person name="James T."/>
            <person name="Longcore J."/>
            <person name="Birren B."/>
        </authorList>
    </citation>
    <scope>NUCLEOTIDE SEQUENCE [LARGE SCALE GENOMIC DNA]</scope>
    <source>
        <strain evidence="2 3">JEL423</strain>
    </source>
</reference>
<evidence type="ECO:0000313" key="2">
    <source>
        <dbReference type="EMBL" id="OAJ38148.1"/>
    </source>
</evidence>
<keyword evidence="1" id="KW-1133">Transmembrane helix</keyword>
<dbReference type="EMBL" id="DS022301">
    <property type="protein sequence ID" value="OAJ38148.1"/>
    <property type="molecule type" value="Genomic_DNA"/>
</dbReference>
<sequence length="438" mass="48794">MIPLHSQRPLNAKEASYLMQKFTNNIVVCGSVHIERSVFSVSAIQEAFVRASRQLQHEYPLWASTIINTGTNESPNYVFEMNDADQDSMNFTTVLVQQTLNLASKEQLCRICADEVKASPIQLPRIRLLVPSLIESDLLTMDPATLNINRIVVIMTVPHTMADGRSAMEMFRRLLTCAFTTQDPIASELPQTLSDSNLLIVPKNALPLWYIIGIYIYYICFLIWYIHRAHPVTLPRILSSDPSPVLQNHRQLPQDLIAASSHFDILLLDAAESTLLLVASKKLGATVTTLLAFAIAKSIATVTMAPINSNMIGGIATDIRPRLGIPRHINGCFTLGVLIPHRIHQSDFDTLADIGRTIKQRAYGKAQFLSSLFLDKKPRQTIVEAKKKQSDIHLAYAVSSLGLYDAIELGEDVSVHVGKNDFNACMTVLRQYISKLCQ</sequence>
<dbReference type="Gene3D" id="3.30.559.10">
    <property type="entry name" value="Chloramphenicol acetyltransferase-like domain"/>
    <property type="match status" value="1"/>
</dbReference>
<dbReference type="VEuPathDB" id="FungiDB:BDEG_22101"/>
<dbReference type="InterPro" id="IPR023213">
    <property type="entry name" value="CAT-like_dom_sf"/>
</dbReference>
<accession>A0A177WDG4</accession>
<gene>
    <name evidence="2" type="ORF">BDEG_22101</name>
</gene>
<name>A0A177WDG4_BATDL</name>
<keyword evidence="1" id="KW-0472">Membrane</keyword>
<proteinExistence type="predicted"/>
<feature type="transmembrane region" description="Helical" evidence="1">
    <location>
        <begin position="208"/>
        <end position="226"/>
    </location>
</feature>
<dbReference type="AlphaFoldDB" id="A0A177WDG4"/>
<evidence type="ECO:0000256" key="1">
    <source>
        <dbReference type="SAM" id="Phobius"/>
    </source>
</evidence>
<protein>
    <submittedName>
        <fullName evidence="2">Uncharacterized protein</fullName>
    </submittedName>
</protein>
<dbReference type="Proteomes" id="UP000077115">
    <property type="component" value="Unassembled WGS sequence"/>
</dbReference>